<keyword evidence="1" id="KW-0472">Membrane</keyword>
<evidence type="ECO:0000256" key="1">
    <source>
        <dbReference type="SAM" id="Phobius"/>
    </source>
</evidence>
<dbReference type="EMBL" id="EU016610">
    <property type="protein sequence ID" value="ABZ07820.1"/>
    <property type="molecule type" value="Genomic_DNA"/>
</dbReference>
<evidence type="ECO:0000313" key="2">
    <source>
        <dbReference type="EMBL" id="ABZ07820.1"/>
    </source>
</evidence>
<protein>
    <submittedName>
        <fullName evidence="2">Uncharacterized protein</fullName>
    </submittedName>
</protein>
<gene>
    <name evidence="2" type="ORF">ALOHA_HF4000ANIW141I9ctg2g7</name>
</gene>
<dbReference type="AlphaFoldDB" id="B3T5G1"/>
<sequence>MRRYIVLLLITGIVWAQTDLDKLVLKDGTTYFGELVSYSTKTVIFVSGGVQYSRPISMVERLVLEDGRVLIKNSLTLEEYQKLSTKEKAIYDANLYDLKHWAHYGPISTIIFWGCTHLYLEDGKKWWDSSPNFLRGSSAASLIIPYFVLNRKEKFTYPKSLTDDDDRLYYKKVYSIRLTGRKIKWIVGSTIGTGAIVGIFALIISYTGLNGLDFGGGGSNFGMGGYSGP</sequence>
<accession>B3T5G1</accession>
<keyword evidence="1" id="KW-0812">Transmembrane</keyword>
<keyword evidence="1" id="KW-1133">Transmembrane helix</keyword>
<name>B3T5G1_9ZZZZ</name>
<proteinExistence type="predicted"/>
<feature type="transmembrane region" description="Helical" evidence="1">
    <location>
        <begin position="185"/>
        <end position="206"/>
    </location>
</feature>
<organism evidence="2">
    <name type="scientific">uncultured marine microorganism HF4000_ANIW141I9</name>
    <dbReference type="NCBI Taxonomy" id="455537"/>
    <lineage>
        <taxon>unclassified sequences</taxon>
        <taxon>environmental samples</taxon>
    </lineage>
</organism>
<reference evidence="2" key="1">
    <citation type="journal article" date="2008" name="ISME J.">
        <title>Genomic patterns of recombination, clonal divergence and environment in marine microbial populations.</title>
        <authorList>
            <person name="Konstantinidis K.T."/>
            <person name="Delong E.F."/>
        </authorList>
    </citation>
    <scope>NUCLEOTIDE SEQUENCE</scope>
</reference>